<dbReference type="PROSITE" id="PS50041">
    <property type="entry name" value="C_TYPE_LECTIN_2"/>
    <property type="match status" value="1"/>
</dbReference>
<dbReference type="InterPro" id="IPR018378">
    <property type="entry name" value="C-type_lectin_CS"/>
</dbReference>
<keyword evidence="5" id="KW-0245">EGF-like domain</keyword>
<dbReference type="SUPFAM" id="SSF56436">
    <property type="entry name" value="C-type lectin-like"/>
    <property type="match status" value="1"/>
</dbReference>
<evidence type="ECO:0000259" key="11">
    <source>
        <dbReference type="PROSITE" id="PS51186"/>
    </source>
</evidence>
<dbReference type="PROSITE" id="PS00615">
    <property type="entry name" value="C_TYPE_LECTIN_1"/>
    <property type="match status" value="1"/>
</dbReference>
<evidence type="ECO:0000256" key="3">
    <source>
        <dbReference type="ARBA" id="ARBA00022729"/>
    </source>
</evidence>
<comment type="subcellular location">
    <subcellularLocation>
        <location evidence="1">Secreted</location>
    </subcellularLocation>
</comment>
<feature type="signal peptide" evidence="7">
    <location>
        <begin position="1"/>
        <end position="22"/>
    </location>
</feature>
<dbReference type="InterPro" id="IPR016187">
    <property type="entry name" value="CTDL_fold"/>
</dbReference>
<evidence type="ECO:0000256" key="6">
    <source>
        <dbReference type="SAM" id="MobiDB-lite"/>
    </source>
</evidence>
<dbReference type="Pfam" id="PF00583">
    <property type="entry name" value="Acetyltransf_1"/>
    <property type="match status" value="1"/>
</dbReference>
<proteinExistence type="predicted"/>
<dbReference type="FunFam" id="3.40.630.30:FF:000006">
    <property type="entry name" value="Putative n-alpha-acetyltransferase 50"/>
    <property type="match status" value="1"/>
</dbReference>
<feature type="chain" id="PRO_5035806605" evidence="7">
    <location>
        <begin position="23"/>
        <end position="2761"/>
    </location>
</feature>
<dbReference type="SMART" id="SM00327">
    <property type="entry name" value="VWA"/>
    <property type="match status" value="1"/>
</dbReference>
<evidence type="ECO:0000256" key="1">
    <source>
        <dbReference type="ARBA" id="ARBA00004613"/>
    </source>
</evidence>
<dbReference type="InterPro" id="IPR006582">
    <property type="entry name" value="MD_domain"/>
</dbReference>
<dbReference type="Gene3D" id="3.40.630.30">
    <property type="match status" value="1"/>
</dbReference>
<evidence type="ECO:0000313" key="13">
    <source>
        <dbReference type="Proteomes" id="UP000494206"/>
    </source>
</evidence>
<feature type="compositionally biased region" description="Low complexity" evidence="6">
    <location>
        <begin position="2530"/>
        <end position="2554"/>
    </location>
</feature>
<dbReference type="Gene3D" id="3.40.50.410">
    <property type="entry name" value="von Willebrand factor, type A domain"/>
    <property type="match status" value="1"/>
</dbReference>
<feature type="domain" description="N-acetyltransferase" evidence="11">
    <location>
        <begin position="446"/>
        <end position="593"/>
    </location>
</feature>
<dbReference type="PROSITE" id="PS51186">
    <property type="entry name" value="GNAT"/>
    <property type="match status" value="1"/>
</dbReference>
<feature type="region of interest" description="Disordered" evidence="6">
    <location>
        <begin position="2494"/>
        <end position="2555"/>
    </location>
</feature>
<dbReference type="InterPro" id="IPR016181">
    <property type="entry name" value="Acyl_CoA_acyltransferase"/>
</dbReference>
<dbReference type="SMART" id="SM00604">
    <property type="entry name" value="MD"/>
    <property type="match status" value="2"/>
</dbReference>
<dbReference type="GO" id="GO:0016747">
    <property type="term" value="F:acyltransferase activity, transferring groups other than amino-acyl groups"/>
    <property type="evidence" value="ECO:0007669"/>
    <property type="project" value="InterPro"/>
</dbReference>
<evidence type="ECO:0000256" key="7">
    <source>
        <dbReference type="SAM" id="SignalP"/>
    </source>
</evidence>
<dbReference type="Pfam" id="PF24415">
    <property type="entry name" value="Ig_Irg-7"/>
    <property type="match status" value="1"/>
</dbReference>
<dbReference type="InterPro" id="IPR001304">
    <property type="entry name" value="C-type_lectin-like"/>
</dbReference>
<dbReference type="CDD" id="cd04301">
    <property type="entry name" value="NAT_SF"/>
    <property type="match status" value="1"/>
</dbReference>
<dbReference type="Gene3D" id="3.10.100.10">
    <property type="entry name" value="Mannose-Binding Protein A, subunit A"/>
    <property type="match status" value="1"/>
</dbReference>
<keyword evidence="2" id="KW-0964">Secreted</keyword>
<evidence type="ECO:0000256" key="5">
    <source>
        <dbReference type="PROSITE-ProRule" id="PRU00076"/>
    </source>
</evidence>
<accession>A0A8S1EJF2</accession>
<organism evidence="12 13">
    <name type="scientific">Caenorhabditis bovis</name>
    <dbReference type="NCBI Taxonomy" id="2654633"/>
    <lineage>
        <taxon>Eukaryota</taxon>
        <taxon>Metazoa</taxon>
        <taxon>Ecdysozoa</taxon>
        <taxon>Nematoda</taxon>
        <taxon>Chromadorea</taxon>
        <taxon>Rhabditida</taxon>
        <taxon>Rhabditina</taxon>
        <taxon>Rhabditomorpha</taxon>
        <taxon>Rhabditoidea</taxon>
        <taxon>Rhabditidae</taxon>
        <taxon>Peloderinae</taxon>
        <taxon>Caenorhabditis</taxon>
    </lineage>
</organism>
<dbReference type="Pfam" id="PF25106">
    <property type="entry name" value="VWA_4"/>
    <property type="match status" value="1"/>
</dbReference>
<feature type="domain" description="C-type lectin" evidence="9">
    <location>
        <begin position="1721"/>
        <end position="1845"/>
    </location>
</feature>
<sequence>MTLALHKVLIAVLTCLIPIRNSVHIDKQLNSFQEIVWQKTRGNHIPQCPCVIHPESRQCISYDSRYVASSYEEAILSFVELSNPHYHVPIINSNTFSCVTSECQQCFSLLYHKLLDIGFLPQNYRSSIMPLPRNRVNPNACPRFRFQHGRLAPSPPANVPSYLTPLISAGRQFHSEISRNRNRNENHAPAISPFSFNFANRINNNNHDNNNNNFRNNVLNQQRIQFRNNVAIQNRILAQQRQNFINQPPNFQQQQNWPQMPQPRPLQNFIPPQPQWNGLFSNLFSSLGHSLIHPFADTGGGGGGTLPRLPNHPWLRQLGIGLKARHKRQASTVIGKRFEISCNERGDSEDDMMSLCGSCWTWRQLPENYFPRIINELSCRKDDFCLSGWGECVQQFRNVDVLRRENGRWIPTITAINMAVEEVQQKLKKMDVNGKVIRKVAGNFNVVLGIVTPHNVLQLKKLNEAVFPITYNDKFYVEVRSAGELAKLAYFNDVVVGAVCCRVDIVNGEKSLYIMTLGTLAPYRQFGIGTVLINHVFHLCVMDDQIKTVCLHVQINNDTALNFYKRNGFDIVEMVDNYYRIEPSGAYLLIPRSSEFLEDIHQISKRSVNMFNSIPVSRGCNLPGYTGETCQYPLCAQKNPYVPDDQIESSVAIDAANLANCSETMVILVDETMWDITINLESESPLNPNFYLQYEDGSIITPSSDRATPTEYSAKYDFLQPGQYILGPIADLPDEFCSMLMSARTKMHVTGGFTSGDYNERNDFPQKYAYFDTKSSVILRPQGMTYPAEIQAIGFTGTLNHISRFVEISHRYNCTYPYLHERYVCDKNADTDVGHMFMQVEGVSENGYKFRRIVPFSCIVPPAVTTTTSAPKPTPGPITYCANGGQLLNDTNNQPYCYCFGYFTGDDCTQMVCANGGYLPTPTSKRCECPDGFSGFHCENIICTEHSGRDFDAEHPTLTLVIRSRTQLSEVIKSAVDGIQEAIDSLSFDPNYLASFIVVLFDNNQILLNKRYTSWNDAVTDLNKAINSAPSDGGCEDAVFSAISSALSLYPNNKSPLYIITDANPNDSNEKETVFHLESYWRAPLYFVYVQPAPGDGCNSSPDSSGYRDYIDIAGRTSGNTFYFSDRRNIKNFMFNHITSTIYRSQLAISGDYTHCGQQNLYKTVSFDADTDMIVVVATGSNLKLLVTDPFVNRPEFYVVYQDGQNFIWTKRGAVSGQWFFTILSDHDSDACTFKVYRKRFNSLPSSTYSPDYDIFWGFSTDLVNDGALRQPIFGLDSSPVFHVTDYPQFLSMDRVHAALEIYAIREGRQVEVYGSNGIWRDACSLQFYFPPFTCRVPEETLYFNFYARDRFDMSIQRAGTMYCSYIHPTPIPDHQCQNGGVMNPSNTTCFCPPEFTGTYCQNIVCFNGATNNGDHCVCPPGFAGENCELARCTEEGPAPEFLRTGVDMIFAVEITANSLGSLVYLNNNFQEILRDVVMQNNQWIRNFVLVGFNSTWGGPIAESPANNLSAIIDAMNTLAKSVPTDNTCGNVQLWDALNHAIFSREVAPGSYIEIFQTTPEDDTDARSLGIFYDMTRRMEVILYGFLTLSPRNQPNGYACNATIENFYTLLGLVSGSNGITYSLQAAEIENAVRLIPLQYSNGLVNFNYEQDCRFEPMITYFPIDAYSQTIQLNAYGFGSVLEVYDGAGNKQEVLQLFADDFTGESVYEIRKACDEDWEPLGQYCVKFISDTDSILPMPEAKKFCANAGGFLVDDLTQDKNDFLYQASSKTQFWIGLYETNGAYVWDRGNNANPDPLNQQNNFWEDVPHQPGTTDQCVYFDGQSSDKNRVWKDDTCSTPRPFVCQKHRYDADHRPNTIGDDDLPAGNWYATLKTSPQGDNPRFCSLGIRVQSNLQIVTGYVTNIGSDFPEIDPIQDSKDNRLITYIHSLDNENRSPILTDAVLWDAYNGTFYNGLKYGPRFACQYGWVSQDFACPNGLSDNNEFGVVHIGEDEFGNTFQRITYGHCSKAEIVCGNGGVRQDGKCICNDYWTGSRCTVPICVNGGTRNDNEATCNCPDGYTGFNCQYEVCQPKIPATFSNDGKTLIIILEATQQNQDTINQLNSNLNAVLKSSVSANPNWFSKFGLVVFNSNGRTFENYNYDSIDALTNAIASNTVSITDAGSCSLPYYDVIAHIGHHAENLTIPNSEFLLFTAASASDVQNYVELVDELFNLQAHLHLIYSKTANCPDYTGISGLYGLTWLGYGSGGNILFTDPTSIIDLVGKYLPTLYGSSVLQDPTGISNFSCSSGDPWFVPVTMNTSTIYITTTSEYGSLSAIDPLGRKIAPNVIYNVNDQKMYSIDVNRIGGIWNLQLTSPPGVCLAHIYTSGDGPKVYTKFALTNPVGKIQDPTGAHQDGGIDRPVPGFENVATFHLNGHPGHQGVLQYVEIFDATNVTNLIRSELYRRADCSYEYYSDPFICDTDVLAIYIHGLDEARQKFRRQEVVVCNGPKPVPPVTTLNPVTQSTLPVTNSPKPTTLSPITENTPNPPNTPTSNPNTVQTGVPVSTTTTPAPSTTRGYTNTPFDIVFLIDGSKSASDSFNQFTKFIQTMMVTFTVSQNNARVGLIVVDPNSHIPPVAQLNSIGSQDSLNGYLSTMQYYADFSQDGQLLNFYLQVASSAEYTSPDAGYRSTINNHVIVYITATTEFDTDPTNTAKSIIQNKQYGIITVGYGSGVSNDKLIAISGGNACSFTANDFATLNNQIKPIQSLIMSADSNGGVYCSSN</sequence>
<dbReference type="OrthoDB" id="5781816at2759"/>
<feature type="disulfide bond" evidence="5">
    <location>
        <begin position="1419"/>
        <end position="1428"/>
    </location>
</feature>
<dbReference type="PROSITE" id="PS50234">
    <property type="entry name" value="VWFA"/>
    <property type="match status" value="1"/>
</dbReference>
<dbReference type="InterPro" id="IPR053295">
    <property type="entry name" value="Innate_immunity_reg"/>
</dbReference>
<feature type="domain" description="VWFA" evidence="10">
    <location>
        <begin position="2563"/>
        <end position="2743"/>
    </location>
</feature>
<evidence type="ECO:0000256" key="4">
    <source>
        <dbReference type="ARBA" id="ARBA00023157"/>
    </source>
</evidence>
<comment type="caution">
    <text evidence="5">Lacks conserved residue(s) required for the propagation of feature annotation.</text>
</comment>
<dbReference type="SUPFAM" id="SSF53300">
    <property type="entry name" value="vWA-like"/>
    <property type="match status" value="2"/>
</dbReference>
<evidence type="ECO:0000259" key="8">
    <source>
        <dbReference type="PROSITE" id="PS50026"/>
    </source>
</evidence>
<feature type="domain" description="EGF-like" evidence="8">
    <location>
        <begin position="904"/>
        <end position="939"/>
    </location>
</feature>
<evidence type="ECO:0000313" key="12">
    <source>
        <dbReference type="EMBL" id="CAB3400052.1"/>
    </source>
</evidence>
<dbReference type="InterPro" id="IPR056861">
    <property type="entry name" value="HMCN1-like_VWA"/>
</dbReference>
<dbReference type="InterPro" id="IPR016186">
    <property type="entry name" value="C-type_lectin-like/link_sf"/>
</dbReference>
<dbReference type="InterPro" id="IPR002035">
    <property type="entry name" value="VWF_A"/>
</dbReference>
<keyword evidence="13" id="KW-1185">Reference proteome</keyword>
<dbReference type="Pfam" id="PF23623">
    <property type="entry name" value="GBD_IRG7_N"/>
    <property type="match status" value="1"/>
</dbReference>
<reference evidence="12 13" key="1">
    <citation type="submission" date="2020-04" db="EMBL/GenBank/DDBJ databases">
        <authorList>
            <person name="Laetsch R D."/>
            <person name="Stevens L."/>
            <person name="Kumar S."/>
            <person name="Blaxter L. M."/>
        </authorList>
    </citation>
    <scope>NUCLEOTIDE SEQUENCE [LARGE SCALE GENOMIC DNA]</scope>
</reference>
<dbReference type="Proteomes" id="UP000494206">
    <property type="component" value="Unassembled WGS sequence"/>
</dbReference>
<comment type="caution">
    <text evidence="12">The sequence shown here is derived from an EMBL/GenBank/DDBJ whole genome shotgun (WGS) entry which is preliminary data.</text>
</comment>
<dbReference type="InterPro" id="IPR029034">
    <property type="entry name" value="Cystine-knot_cytokine"/>
</dbReference>
<dbReference type="SMART" id="SM00181">
    <property type="entry name" value="EGF"/>
    <property type="match status" value="4"/>
</dbReference>
<name>A0A8S1EJF2_9PELO</name>
<dbReference type="Gene3D" id="2.10.25.10">
    <property type="entry name" value="Laminin"/>
    <property type="match status" value="2"/>
</dbReference>
<dbReference type="InterPro" id="IPR000182">
    <property type="entry name" value="GNAT_dom"/>
</dbReference>
<dbReference type="PANTHER" id="PTHR47324:SF1">
    <property type="entry name" value="EGF-LIKE DOMAIN-CONTAINING PROTEIN-RELATED"/>
    <property type="match status" value="1"/>
</dbReference>
<dbReference type="PANTHER" id="PTHR47324">
    <property type="entry name" value="PROTEIN IRG-7-RELATED"/>
    <property type="match status" value="1"/>
</dbReference>
<dbReference type="InterPro" id="IPR036465">
    <property type="entry name" value="vWFA_dom_sf"/>
</dbReference>
<dbReference type="Pfam" id="PF00092">
    <property type="entry name" value="VWA"/>
    <property type="match status" value="1"/>
</dbReference>
<dbReference type="EMBL" id="CADEPM010000002">
    <property type="protein sequence ID" value="CAB3400052.1"/>
    <property type="molecule type" value="Genomic_DNA"/>
</dbReference>
<dbReference type="CDD" id="cd00037">
    <property type="entry name" value="CLECT"/>
    <property type="match status" value="1"/>
</dbReference>
<dbReference type="SUPFAM" id="SSF57501">
    <property type="entry name" value="Cystine-knot cytokines"/>
    <property type="match status" value="1"/>
</dbReference>
<gene>
    <name evidence="12" type="ORF">CBOVIS_LOCUS3073</name>
</gene>
<evidence type="ECO:0000259" key="10">
    <source>
        <dbReference type="PROSITE" id="PS50234"/>
    </source>
</evidence>
<protein>
    <submittedName>
        <fullName evidence="12">Uncharacterized protein</fullName>
    </submittedName>
</protein>
<keyword evidence="4 5" id="KW-1015">Disulfide bond</keyword>
<feature type="compositionally biased region" description="Polar residues" evidence="6">
    <location>
        <begin position="2502"/>
        <end position="2519"/>
    </location>
</feature>
<dbReference type="Pfam" id="PF00059">
    <property type="entry name" value="Lectin_C"/>
    <property type="match status" value="1"/>
</dbReference>
<dbReference type="PROSITE" id="PS00022">
    <property type="entry name" value="EGF_1"/>
    <property type="match status" value="3"/>
</dbReference>
<dbReference type="PROSITE" id="PS01186">
    <property type="entry name" value="EGF_2"/>
    <property type="match status" value="3"/>
</dbReference>
<keyword evidence="3 7" id="KW-0732">Signal</keyword>
<feature type="domain" description="EGF-like" evidence="8">
    <location>
        <begin position="1397"/>
        <end position="1429"/>
    </location>
</feature>
<dbReference type="InterPro" id="IPR057085">
    <property type="entry name" value="Ig_Irg-7"/>
</dbReference>
<feature type="disulfide bond" evidence="5">
    <location>
        <begin position="2055"/>
        <end position="2064"/>
    </location>
</feature>
<dbReference type="InterPro" id="IPR000742">
    <property type="entry name" value="EGF"/>
</dbReference>
<dbReference type="SMART" id="SM00034">
    <property type="entry name" value="CLECT"/>
    <property type="match status" value="1"/>
</dbReference>
<feature type="disulfide bond" evidence="5">
    <location>
        <begin position="929"/>
        <end position="938"/>
    </location>
</feature>
<dbReference type="SUPFAM" id="SSF55729">
    <property type="entry name" value="Acyl-CoA N-acyltransferases (Nat)"/>
    <property type="match status" value="1"/>
</dbReference>
<dbReference type="CDD" id="cd00054">
    <property type="entry name" value="EGF_CA"/>
    <property type="match status" value="1"/>
</dbReference>
<dbReference type="PROSITE" id="PS50026">
    <property type="entry name" value="EGF_3"/>
    <property type="match status" value="3"/>
</dbReference>
<dbReference type="CDD" id="cd01450">
    <property type="entry name" value="vWFA_subfamily_ECM"/>
    <property type="match status" value="1"/>
</dbReference>
<dbReference type="InterPro" id="IPR057086">
    <property type="entry name" value="GBD_Irg-7_N"/>
</dbReference>
<evidence type="ECO:0000259" key="9">
    <source>
        <dbReference type="PROSITE" id="PS50041"/>
    </source>
</evidence>
<feature type="domain" description="EGF-like" evidence="8">
    <location>
        <begin position="2031"/>
        <end position="2065"/>
    </location>
</feature>
<evidence type="ECO:0000256" key="2">
    <source>
        <dbReference type="ARBA" id="ARBA00022525"/>
    </source>
</evidence>